<dbReference type="PANTHER" id="PTHR24305:SF232">
    <property type="entry name" value="P450, PUTATIVE (EUROFUNG)-RELATED"/>
    <property type="match status" value="1"/>
</dbReference>
<keyword evidence="3 6" id="KW-0349">Heme</keyword>
<dbReference type="CDD" id="cd11060">
    <property type="entry name" value="CYP57A1-like"/>
    <property type="match status" value="1"/>
</dbReference>
<dbReference type="InterPro" id="IPR017972">
    <property type="entry name" value="Cyt_P450_CS"/>
</dbReference>
<dbReference type="InterPro" id="IPR002401">
    <property type="entry name" value="Cyt_P450_E_grp-I"/>
</dbReference>
<gene>
    <name evidence="9" type="ORF">QQX98_008672</name>
</gene>
<keyword evidence="8" id="KW-0472">Membrane</keyword>
<proteinExistence type="inferred from homology"/>
<evidence type="ECO:0000256" key="7">
    <source>
        <dbReference type="SAM" id="MobiDB-lite"/>
    </source>
</evidence>
<evidence type="ECO:0000313" key="10">
    <source>
        <dbReference type="Proteomes" id="UP001498476"/>
    </source>
</evidence>
<dbReference type="SUPFAM" id="SSF48264">
    <property type="entry name" value="Cytochrome P450"/>
    <property type="match status" value="1"/>
</dbReference>
<dbReference type="Gene3D" id="1.10.630.10">
    <property type="entry name" value="Cytochrome P450"/>
    <property type="match status" value="1"/>
</dbReference>
<dbReference type="PANTHER" id="PTHR24305">
    <property type="entry name" value="CYTOCHROME P450"/>
    <property type="match status" value="1"/>
</dbReference>
<evidence type="ECO:0000256" key="5">
    <source>
        <dbReference type="ARBA" id="ARBA00023004"/>
    </source>
</evidence>
<dbReference type="PRINTS" id="PR00463">
    <property type="entry name" value="EP450I"/>
</dbReference>
<keyword evidence="6" id="KW-0560">Oxidoreductase</keyword>
<dbReference type="PRINTS" id="PR00385">
    <property type="entry name" value="P450"/>
</dbReference>
<evidence type="ECO:0000256" key="1">
    <source>
        <dbReference type="ARBA" id="ARBA00001971"/>
    </source>
</evidence>
<dbReference type="InterPro" id="IPR036396">
    <property type="entry name" value="Cyt_P450_sf"/>
</dbReference>
<feature type="region of interest" description="Disordered" evidence="7">
    <location>
        <begin position="267"/>
        <end position="286"/>
    </location>
</feature>
<comment type="caution">
    <text evidence="9">The sequence shown here is derived from an EMBL/GenBank/DDBJ whole genome shotgun (WGS) entry which is preliminary data.</text>
</comment>
<dbReference type="InterPro" id="IPR001128">
    <property type="entry name" value="Cyt_P450"/>
</dbReference>
<dbReference type="InterPro" id="IPR050121">
    <property type="entry name" value="Cytochrome_P450_monoxygenase"/>
</dbReference>
<evidence type="ECO:0000256" key="4">
    <source>
        <dbReference type="ARBA" id="ARBA00022723"/>
    </source>
</evidence>
<keyword evidence="8" id="KW-1133">Transmembrane helix</keyword>
<evidence type="ECO:0008006" key="11">
    <source>
        <dbReference type="Google" id="ProtNLM"/>
    </source>
</evidence>
<evidence type="ECO:0000256" key="8">
    <source>
        <dbReference type="SAM" id="Phobius"/>
    </source>
</evidence>
<keyword evidence="4 6" id="KW-0479">Metal-binding</keyword>
<keyword evidence="10" id="KW-1185">Reference proteome</keyword>
<sequence length="604" mass="67358">MIVDQIIPQSSGGVLLCIAAFILVKAAINRFGGGLNKIPGPRLAGLTDFWRLFVVWGRRPELVHIELHEKYGNIVRLGPRTVSVADPQAIKIIYGLNSGFVKSDFYPVQQTTANGTPLQSMFNTTDSKFHAKLRRAVSNAYAMSTLVNFEPLVDSTSTEFLKQLKGRYANRTDDSGVCDLGKWLQFYAFDVIGELTYSKRLGFVDRGIDVDDIIGNLEWLLNYVAVVGQVPFLDRLLLKNPIRLWLSKFKLGNSTSPVVEFAKKQMANRPSIDEEGGEKLPSKGPSRKDFLSRFTEASVKDPAFISKDRVLALTVANMFAGSDTTAITLRAIFYNLLRNPGSMKRLTDELVAENKAGRFASDDALVRWDQVRELPYLSAVINEALRCHPAAGLTLERVVPPQGMTVAGHHLPGGTIVGCSAWVIHRDESIFGPNATEFRPERWIDASAEQQAKMKNTLFAFGAGSRTCIGKNISLLEMYKLVPAMLRTFEIELVDPEVSWTLHNAWSLMPPYTPVFGRWYLLLHVVVVANLILVVAGHPALEEDDVSPLPDIFVTEQDSNNRKYEHAGLQYEFDLDQIALVPLRNFLEELLSSTPWLDALTSQM</sequence>
<accession>A0ABR1GV08</accession>
<feature type="transmembrane region" description="Helical" evidence="8">
    <location>
        <begin position="6"/>
        <end position="28"/>
    </location>
</feature>
<comment type="cofactor">
    <cofactor evidence="1">
        <name>heme</name>
        <dbReference type="ChEBI" id="CHEBI:30413"/>
    </cofactor>
</comment>
<organism evidence="9 10">
    <name type="scientific">Neonectria punicea</name>
    <dbReference type="NCBI Taxonomy" id="979145"/>
    <lineage>
        <taxon>Eukaryota</taxon>
        <taxon>Fungi</taxon>
        <taxon>Dikarya</taxon>
        <taxon>Ascomycota</taxon>
        <taxon>Pezizomycotina</taxon>
        <taxon>Sordariomycetes</taxon>
        <taxon>Hypocreomycetidae</taxon>
        <taxon>Hypocreales</taxon>
        <taxon>Nectriaceae</taxon>
        <taxon>Neonectria</taxon>
    </lineage>
</organism>
<feature type="compositionally biased region" description="Basic and acidic residues" evidence="7">
    <location>
        <begin position="277"/>
        <end position="286"/>
    </location>
</feature>
<keyword evidence="6" id="KW-0503">Monooxygenase</keyword>
<comment type="similarity">
    <text evidence="2 6">Belongs to the cytochrome P450 family.</text>
</comment>
<keyword evidence="8" id="KW-0812">Transmembrane</keyword>
<dbReference type="Pfam" id="PF00067">
    <property type="entry name" value="p450"/>
    <property type="match status" value="1"/>
</dbReference>
<evidence type="ECO:0000256" key="3">
    <source>
        <dbReference type="ARBA" id="ARBA00022617"/>
    </source>
</evidence>
<dbReference type="EMBL" id="JAZAVJ010000160">
    <property type="protein sequence ID" value="KAK7409179.1"/>
    <property type="molecule type" value="Genomic_DNA"/>
</dbReference>
<evidence type="ECO:0000313" key="9">
    <source>
        <dbReference type="EMBL" id="KAK7409179.1"/>
    </source>
</evidence>
<reference evidence="9 10" key="1">
    <citation type="journal article" date="2025" name="Microbiol. Resour. Announc.">
        <title>Draft genome sequences for Neonectria magnoliae and Neonectria punicea, canker pathogens of Liriodendron tulipifera and Acer saccharum in West Virginia.</title>
        <authorList>
            <person name="Petronek H.M."/>
            <person name="Kasson M.T."/>
            <person name="Metheny A.M."/>
            <person name="Stauder C.M."/>
            <person name="Lovett B."/>
            <person name="Lynch S.C."/>
            <person name="Garnas J.R."/>
            <person name="Kasson L.R."/>
            <person name="Stajich J.E."/>
        </authorList>
    </citation>
    <scope>NUCLEOTIDE SEQUENCE [LARGE SCALE GENOMIC DNA]</scope>
    <source>
        <strain evidence="9 10">NRRL 64653</strain>
    </source>
</reference>
<name>A0ABR1GV08_9HYPO</name>
<evidence type="ECO:0000256" key="6">
    <source>
        <dbReference type="RuleBase" id="RU000461"/>
    </source>
</evidence>
<evidence type="ECO:0000256" key="2">
    <source>
        <dbReference type="ARBA" id="ARBA00010617"/>
    </source>
</evidence>
<keyword evidence="5 6" id="KW-0408">Iron</keyword>
<dbReference type="PROSITE" id="PS00086">
    <property type="entry name" value="CYTOCHROME_P450"/>
    <property type="match status" value="1"/>
</dbReference>
<protein>
    <recommendedName>
        <fullName evidence="11">Pisatin demethylase</fullName>
    </recommendedName>
</protein>
<dbReference type="Proteomes" id="UP001498476">
    <property type="component" value="Unassembled WGS sequence"/>
</dbReference>